<protein>
    <recommendedName>
        <fullName evidence="5">Cytochrome C</fullName>
    </recommendedName>
</protein>
<gene>
    <name evidence="3" type="ORF">POM99_15835</name>
</gene>
<organism evidence="3 4">
    <name type="scientific">Novosphingobium cyanobacteriorum</name>
    <dbReference type="NCBI Taxonomy" id="3024215"/>
    <lineage>
        <taxon>Bacteria</taxon>
        <taxon>Pseudomonadati</taxon>
        <taxon>Pseudomonadota</taxon>
        <taxon>Alphaproteobacteria</taxon>
        <taxon>Sphingomonadales</taxon>
        <taxon>Sphingomonadaceae</taxon>
        <taxon>Novosphingobium</taxon>
    </lineage>
</organism>
<keyword evidence="4" id="KW-1185">Reference proteome</keyword>
<proteinExistence type="predicted"/>
<evidence type="ECO:0008006" key="5">
    <source>
        <dbReference type="Google" id="ProtNLM"/>
    </source>
</evidence>
<keyword evidence="2" id="KW-0732">Signal</keyword>
<name>A0ABT6CNK5_9SPHN</name>
<reference evidence="3 4" key="1">
    <citation type="submission" date="2023-03" db="EMBL/GenBank/DDBJ databases">
        <title>Novosphingobium cyanobacteriorum sp. nov., isolated from a eutrophic reservoir during the Microcystis bloom period.</title>
        <authorList>
            <person name="Kang M."/>
            <person name="Le V."/>
            <person name="Ko S.-R."/>
            <person name="Lee S.-A."/>
            <person name="Ahn C.-Y."/>
        </authorList>
    </citation>
    <scope>NUCLEOTIDE SEQUENCE [LARGE SCALE GENOMIC DNA]</scope>
    <source>
        <strain evidence="3 4">HBC54</strain>
    </source>
</reference>
<accession>A0ABT6CNK5</accession>
<evidence type="ECO:0000256" key="2">
    <source>
        <dbReference type="SAM" id="SignalP"/>
    </source>
</evidence>
<evidence type="ECO:0000313" key="3">
    <source>
        <dbReference type="EMBL" id="MDF8334680.1"/>
    </source>
</evidence>
<evidence type="ECO:0000256" key="1">
    <source>
        <dbReference type="SAM" id="MobiDB-lite"/>
    </source>
</evidence>
<feature type="region of interest" description="Disordered" evidence="1">
    <location>
        <begin position="58"/>
        <end position="78"/>
    </location>
</feature>
<evidence type="ECO:0000313" key="4">
    <source>
        <dbReference type="Proteomes" id="UP001222770"/>
    </source>
</evidence>
<dbReference type="InterPro" id="IPR010980">
    <property type="entry name" value="Cyt_c/b562"/>
</dbReference>
<dbReference type="Proteomes" id="UP001222770">
    <property type="component" value="Unassembled WGS sequence"/>
</dbReference>
<comment type="caution">
    <text evidence="3">The sequence shown here is derived from an EMBL/GenBank/DDBJ whole genome shotgun (WGS) entry which is preliminary data.</text>
</comment>
<dbReference type="SUPFAM" id="SSF47175">
    <property type="entry name" value="Cytochromes"/>
    <property type="match status" value="1"/>
</dbReference>
<feature type="chain" id="PRO_5047334375" description="Cytochrome C" evidence="2">
    <location>
        <begin position="26"/>
        <end position="161"/>
    </location>
</feature>
<sequence length="161" mass="17094">MKPTAILVPAAAVASLLVASSALNAQATPAEPLPLPELMGHVMQRNATQLWAWTAQETDAGGNHSGEPRTDEEWEDAESDALTLRQLAVVLRGAPYRQEDPRWDRLAGDLEAAARQSAEAAERKDLVGLTSAGEAINARCVACHWAFAPALEATPPPVPIS</sequence>
<dbReference type="RefSeq" id="WP_277279456.1">
    <property type="nucleotide sequence ID" value="NZ_JAROCY010000016.1"/>
</dbReference>
<dbReference type="EMBL" id="JAROCY010000016">
    <property type="protein sequence ID" value="MDF8334680.1"/>
    <property type="molecule type" value="Genomic_DNA"/>
</dbReference>
<feature type="signal peptide" evidence="2">
    <location>
        <begin position="1"/>
        <end position="25"/>
    </location>
</feature>